<comment type="similarity">
    <text evidence="2">Belongs to the tyrosinase family.</text>
</comment>
<dbReference type="Pfam" id="PF00264">
    <property type="entry name" value="Tyrosinase"/>
    <property type="match status" value="1"/>
</dbReference>
<comment type="catalytic activity">
    <reaction evidence="10">
        <text>L-tyrosine + O2 = L-dopaquinone + H2O</text>
        <dbReference type="Rhea" id="RHEA:18117"/>
        <dbReference type="ChEBI" id="CHEBI:15377"/>
        <dbReference type="ChEBI" id="CHEBI:15379"/>
        <dbReference type="ChEBI" id="CHEBI:57924"/>
        <dbReference type="ChEBI" id="CHEBI:58315"/>
        <dbReference type="EC" id="1.14.18.1"/>
    </reaction>
</comment>
<dbReference type="EC" id="1.14.18.1" evidence="3"/>
<accession>A0AAD5RIJ0</accession>
<protein>
    <recommendedName>
        <fullName evidence="3">tyrosinase</fullName>
        <ecNumber evidence="3">1.14.18.1</ecNumber>
    </recommendedName>
</protein>
<evidence type="ECO:0000256" key="5">
    <source>
        <dbReference type="ARBA" id="ARBA00023002"/>
    </source>
</evidence>
<feature type="region of interest" description="Disordered" evidence="11">
    <location>
        <begin position="505"/>
        <end position="552"/>
    </location>
</feature>
<evidence type="ECO:0000259" key="12">
    <source>
        <dbReference type="PROSITE" id="PS00497"/>
    </source>
</evidence>
<feature type="domain" description="Tyrosinase copper-binding" evidence="13">
    <location>
        <begin position="324"/>
        <end position="335"/>
    </location>
</feature>
<evidence type="ECO:0000313" key="15">
    <source>
        <dbReference type="Proteomes" id="UP001201980"/>
    </source>
</evidence>
<evidence type="ECO:0000256" key="2">
    <source>
        <dbReference type="ARBA" id="ARBA00009928"/>
    </source>
</evidence>
<evidence type="ECO:0000256" key="9">
    <source>
        <dbReference type="ARBA" id="ARBA00048233"/>
    </source>
</evidence>
<dbReference type="SUPFAM" id="SSF48056">
    <property type="entry name" value="Di-copper centre-containing domain"/>
    <property type="match status" value="1"/>
</dbReference>
<dbReference type="InterPro" id="IPR041640">
    <property type="entry name" value="Tyrosinase_C"/>
</dbReference>
<dbReference type="Pfam" id="PF18132">
    <property type="entry name" value="Tyrosinase_C"/>
    <property type="match status" value="1"/>
</dbReference>
<keyword evidence="15" id="KW-1185">Reference proteome</keyword>
<dbReference type="PROSITE" id="PS00498">
    <property type="entry name" value="TYROSINASE_2"/>
    <property type="match status" value="1"/>
</dbReference>
<dbReference type="GO" id="GO:0004503">
    <property type="term" value="F:tyrosinase activity"/>
    <property type="evidence" value="ECO:0007669"/>
    <property type="project" value="UniProtKB-EC"/>
</dbReference>
<dbReference type="Proteomes" id="UP001201980">
    <property type="component" value="Unassembled WGS sequence"/>
</dbReference>
<dbReference type="InterPro" id="IPR002227">
    <property type="entry name" value="Tyrosinase_Cu-bd"/>
</dbReference>
<dbReference type="PROSITE" id="PS00497">
    <property type="entry name" value="TYROSINASE_1"/>
    <property type="match status" value="1"/>
</dbReference>
<feature type="compositionally biased region" description="Basic and acidic residues" evidence="11">
    <location>
        <begin position="509"/>
        <end position="547"/>
    </location>
</feature>
<gene>
    <name evidence="14" type="ORF">MKZ38_007400</name>
</gene>
<sequence length="765" mass="86090">MSVDIQALRDAQSRGLTVGVVPTTGKPALRLEIDDFIQDTELANLYFLALEAFQSKGVNNKPFSYHEISGIHGQPYRAWDGVNSADFERTGSTNRTSGYCSHGSVIFPTWHRAYLAMFEQGLFLHAAEIAPRLGAEAVLDRFRIPYFDPFLPRQKAVNGDAYTYGIPVIMTLPEILLRRPERPDAWTPSRNPLYQFNFPETKERAYDFSRYKNWGIEAGTEHTIRGLYTTAGLSQHERVMQTFDNVYNPWNGLSSQSPINLWRVMFDSSQDWIQMSNHFDPRTRRANPRPTYNANSLEGFHDNIHGELGGPGGHMSFPEFAGFDPAFWMHHCNVDRLLSIWQGIHSQDSDSVAWWSSLDVPFGNFVEPANQHETPDTPLAPFRKSVGSSGTQWWTSNDVRDHTKLGYDYPQTAAASESSNYVGSLIAWANQSLGWLSPSRRNRTGPDPEAVADFGVSTRKRIPFFPDPVLVDGRTRAFDDKQIIGSLAPKQRTAPTRAFAAALSHNVKKAPEKSEPALKPEDGEEIKPEAEEAKPEKTLVEPTKPEGDEVPEEVQVRTAALTRAIPAVRPPIEERFGDCCGVIDDHKMTQWSVSFSVDKFALDGTFKIYFFLGDFTENQADWIFDEDLVGSSTIFASSRERIDQGNCENCKKQEESGLKYADTLSLTQALLVYYHSQEESYGLRVADMTPEVILPFLTRNLHWRIVDARDDEAPRETVESLRVMVYSETVHLPHSITDKPTFHDPTVHYSVTNGRPGGLNEGGGI</sequence>
<evidence type="ECO:0000256" key="6">
    <source>
        <dbReference type="ARBA" id="ARBA00023008"/>
    </source>
</evidence>
<dbReference type="GO" id="GO:0042438">
    <property type="term" value="P:melanin biosynthetic process"/>
    <property type="evidence" value="ECO:0007669"/>
    <property type="project" value="UniProtKB-KW"/>
</dbReference>
<name>A0AAD5RIJ0_9PEZI</name>
<evidence type="ECO:0000256" key="11">
    <source>
        <dbReference type="SAM" id="MobiDB-lite"/>
    </source>
</evidence>
<dbReference type="AlphaFoldDB" id="A0AAD5RIJ0"/>
<reference evidence="14" key="1">
    <citation type="submission" date="2022-07" db="EMBL/GenBank/DDBJ databases">
        <title>Draft genome sequence of Zalerion maritima ATCC 34329, a (micro)plastics degrading marine fungus.</title>
        <authorList>
            <person name="Paco A."/>
            <person name="Goncalves M.F.M."/>
            <person name="Rocha-Santos T.A.P."/>
            <person name="Alves A."/>
        </authorList>
    </citation>
    <scope>NUCLEOTIDE SEQUENCE</scope>
    <source>
        <strain evidence="14">ATCC 34329</strain>
    </source>
</reference>
<dbReference type="PANTHER" id="PTHR11474">
    <property type="entry name" value="TYROSINASE FAMILY MEMBER"/>
    <property type="match status" value="1"/>
</dbReference>
<dbReference type="Gene3D" id="1.10.1280.10">
    <property type="entry name" value="Di-copper center containing domain from catechol oxidase"/>
    <property type="match status" value="1"/>
</dbReference>
<proteinExistence type="inferred from homology"/>
<organism evidence="14 15">
    <name type="scientific">Zalerion maritima</name>
    <dbReference type="NCBI Taxonomy" id="339359"/>
    <lineage>
        <taxon>Eukaryota</taxon>
        <taxon>Fungi</taxon>
        <taxon>Dikarya</taxon>
        <taxon>Ascomycota</taxon>
        <taxon>Pezizomycotina</taxon>
        <taxon>Sordariomycetes</taxon>
        <taxon>Lulworthiomycetidae</taxon>
        <taxon>Lulworthiales</taxon>
        <taxon>Lulworthiaceae</taxon>
        <taxon>Zalerion</taxon>
    </lineage>
</organism>
<evidence type="ECO:0000256" key="8">
    <source>
        <dbReference type="ARBA" id="ARBA00023101"/>
    </source>
</evidence>
<dbReference type="EMBL" id="JAKWBI020000478">
    <property type="protein sequence ID" value="KAJ2894577.1"/>
    <property type="molecule type" value="Genomic_DNA"/>
</dbReference>
<dbReference type="PRINTS" id="PR00092">
    <property type="entry name" value="TYROSINASE"/>
</dbReference>
<dbReference type="InterPro" id="IPR050316">
    <property type="entry name" value="Tyrosinase/Hemocyanin"/>
</dbReference>
<feature type="domain" description="Tyrosinase copper-binding" evidence="12">
    <location>
        <begin position="102"/>
        <end position="119"/>
    </location>
</feature>
<keyword evidence="8" id="KW-0470">Melanin biosynthesis</keyword>
<evidence type="ECO:0000256" key="1">
    <source>
        <dbReference type="ARBA" id="ARBA00001973"/>
    </source>
</evidence>
<keyword evidence="5" id="KW-0560">Oxidoreductase</keyword>
<evidence type="ECO:0000259" key="13">
    <source>
        <dbReference type="PROSITE" id="PS00498"/>
    </source>
</evidence>
<evidence type="ECO:0000256" key="3">
    <source>
        <dbReference type="ARBA" id="ARBA00011906"/>
    </source>
</evidence>
<comment type="catalytic activity">
    <reaction evidence="9">
        <text>2 L-dopa + O2 = 2 L-dopaquinone + 2 H2O</text>
        <dbReference type="Rhea" id="RHEA:34287"/>
        <dbReference type="ChEBI" id="CHEBI:15377"/>
        <dbReference type="ChEBI" id="CHEBI:15379"/>
        <dbReference type="ChEBI" id="CHEBI:57504"/>
        <dbReference type="ChEBI" id="CHEBI:57924"/>
        <dbReference type="EC" id="1.14.18.1"/>
    </reaction>
</comment>
<evidence type="ECO:0000256" key="10">
    <source>
        <dbReference type="ARBA" id="ARBA00048881"/>
    </source>
</evidence>
<keyword evidence="6" id="KW-0186">Copper</keyword>
<comment type="cofactor">
    <cofactor evidence="1">
        <name>Cu(2+)</name>
        <dbReference type="ChEBI" id="CHEBI:29036"/>
    </cofactor>
</comment>
<dbReference type="Gene3D" id="2.60.310.20">
    <property type="match status" value="1"/>
</dbReference>
<keyword evidence="4" id="KW-0479">Metal-binding</keyword>
<dbReference type="InterPro" id="IPR008922">
    <property type="entry name" value="Di-copper_centre_dom_sf"/>
</dbReference>
<keyword evidence="7" id="KW-0503">Monooxygenase</keyword>
<dbReference type="PANTHER" id="PTHR11474:SF76">
    <property type="entry name" value="SHKT DOMAIN-CONTAINING PROTEIN"/>
    <property type="match status" value="1"/>
</dbReference>
<dbReference type="GO" id="GO:0046872">
    <property type="term" value="F:metal ion binding"/>
    <property type="evidence" value="ECO:0007669"/>
    <property type="project" value="UniProtKB-KW"/>
</dbReference>
<comment type="caution">
    <text evidence="14">The sequence shown here is derived from an EMBL/GenBank/DDBJ whole genome shotgun (WGS) entry which is preliminary data.</text>
</comment>
<evidence type="ECO:0000256" key="7">
    <source>
        <dbReference type="ARBA" id="ARBA00023033"/>
    </source>
</evidence>
<evidence type="ECO:0000313" key="14">
    <source>
        <dbReference type="EMBL" id="KAJ2894577.1"/>
    </source>
</evidence>
<evidence type="ECO:0000256" key="4">
    <source>
        <dbReference type="ARBA" id="ARBA00022723"/>
    </source>
</evidence>